<evidence type="ECO:0000256" key="1">
    <source>
        <dbReference type="ARBA" id="ARBA00007946"/>
    </source>
</evidence>
<dbReference type="InterPro" id="IPR024652">
    <property type="entry name" value="Trichodiene_synth"/>
</dbReference>
<dbReference type="SFLD" id="SFLDS00005">
    <property type="entry name" value="Isoprenoid_Synthase_Type_I"/>
    <property type="match status" value="1"/>
</dbReference>
<dbReference type="EMBL" id="MU151653">
    <property type="protein sequence ID" value="KAF9442329.1"/>
    <property type="molecule type" value="Genomic_DNA"/>
</dbReference>
<dbReference type="SUPFAM" id="SSF48576">
    <property type="entry name" value="Terpenoid synthases"/>
    <property type="match status" value="1"/>
</dbReference>
<comment type="caution">
    <text evidence="3">The sequence shown here is derived from an EMBL/GenBank/DDBJ whole genome shotgun (WGS) entry which is preliminary data.</text>
</comment>
<keyword evidence="4" id="KW-1185">Reference proteome</keyword>
<dbReference type="Proteomes" id="UP000807342">
    <property type="component" value="Unassembled WGS sequence"/>
</dbReference>
<dbReference type="InterPro" id="IPR008949">
    <property type="entry name" value="Isoprenoid_synthase_dom_sf"/>
</dbReference>
<dbReference type="Pfam" id="PF06330">
    <property type="entry name" value="TRI5"/>
    <property type="match status" value="1"/>
</dbReference>
<keyword evidence="2" id="KW-0456">Lyase</keyword>
<dbReference type="GO" id="GO:0016838">
    <property type="term" value="F:carbon-oxygen lyase activity, acting on phosphates"/>
    <property type="evidence" value="ECO:0007669"/>
    <property type="project" value="InterPro"/>
</dbReference>
<comment type="similarity">
    <text evidence="1">Belongs to the trichodiene synthase family.</text>
</comment>
<evidence type="ECO:0000313" key="4">
    <source>
        <dbReference type="Proteomes" id="UP000807342"/>
    </source>
</evidence>
<proteinExistence type="inferred from homology"/>
<sequence>MSSTTKSQIRDIMAEYLKQCGIAYPHEVCLDEYFRADCYTEAERRGFDMKALKKSLDTGIAIAATCYKHLDNYSTQVYIGVWTGLITYIDDNYGTYSDGLKEFFGRFTHQQPQRYQFLDQLVTMIHELPQHWGTVAANLIFTTQMDFFTASIIDSVIEGIEIKSAMAPDYPQFNRRMAGASRAYAIMSIPPELDLKSWIQVLPDYIHYTDHANDMLSFYKEELRGETLNYISLIAGSNGIAKLEALKKLANETAECYQRGCHLLESSPKALNAYRSFCVGYVGFHALDARYKLDQLNL</sequence>
<evidence type="ECO:0000313" key="3">
    <source>
        <dbReference type="EMBL" id="KAF9442329.1"/>
    </source>
</evidence>
<evidence type="ECO:0000256" key="2">
    <source>
        <dbReference type="ARBA" id="ARBA00023239"/>
    </source>
</evidence>
<dbReference type="SFLD" id="SFLDG01021">
    <property type="entry name" value="Trichodiene_Synthase_Like"/>
    <property type="match status" value="1"/>
</dbReference>
<dbReference type="AlphaFoldDB" id="A0A9P6BY52"/>
<gene>
    <name evidence="3" type="ORF">P691DRAFT_681679</name>
</gene>
<dbReference type="Gene3D" id="1.10.600.10">
    <property type="entry name" value="Farnesyl Diphosphate Synthase"/>
    <property type="match status" value="1"/>
</dbReference>
<organism evidence="3 4">
    <name type="scientific">Macrolepiota fuliginosa MF-IS2</name>
    <dbReference type="NCBI Taxonomy" id="1400762"/>
    <lineage>
        <taxon>Eukaryota</taxon>
        <taxon>Fungi</taxon>
        <taxon>Dikarya</taxon>
        <taxon>Basidiomycota</taxon>
        <taxon>Agaricomycotina</taxon>
        <taxon>Agaricomycetes</taxon>
        <taxon>Agaricomycetidae</taxon>
        <taxon>Agaricales</taxon>
        <taxon>Agaricineae</taxon>
        <taxon>Agaricaceae</taxon>
        <taxon>Macrolepiota</taxon>
    </lineage>
</organism>
<dbReference type="OrthoDB" id="2998174at2759"/>
<accession>A0A9P6BY52</accession>
<name>A0A9P6BY52_9AGAR</name>
<reference evidence="3" key="1">
    <citation type="submission" date="2020-11" db="EMBL/GenBank/DDBJ databases">
        <authorList>
            <consortium name="DOE Joint Genome Institute"/>
            <person name="Ahrendt S."/>
            <person name="Riley R."/>
            <person name="Andreopoulos W."/>
            <person name="Labutti K."/>
            <person name="Pangilinan J."/>
            <person name="Ruiz-Duenas F.J."/>
            <person name="Barrasa J.M."/>
            <person name="Sanchez-Garcia M."/>
            <person name="Camarero S."/>
            <person name="Miyauchi S."/>
            <person name="Serrano A."/>
            <person name="Linde D."/>
            <person name="Babiker R."/>
            <person name="Drula E."/>
            <person name="Ayuso-Fernandez I."/>
            <person name="Pacheco R."/>
            <person name="Padilla G."/>
            <person name="Ferreira P."/>
            <person name="Barriuso J."/>
            <person name="Kellner H."/>
            <person name="Castanera R."/>
            <person name="Alfaro M."/>
            <person name="Ramirez L."/>
            <person name="Pisabarro A.G."/>
            <person name="Kuo A."/>
            <person name="Tritt A."/>
            <person name="Lipzen A."/>
            <person name="He G."/>
            <person name="Yan M."/>
            <person name="Ng V."/>
            <person name="Cullen D."/>
            <person name="Martin F."/>
            <person name="Rosso M.-N."/>
            <person name="Henrissat B."/>
            <person name="Hibbett D."/>
            <person name="Martinez A.T."/>
            <person name="Grigoriev I.V."/>
        </authorList>
    </citation>
    <scope>NUCLEOTIDE SEQUENCE</scope>
    <source>
        <strain evidence="3">MF-IS2</strain>
    </source>
</reference>
<protein>
    <submittedName>
        <fullName evidence="3">Terpenoid synthase</fullName>
    </submittedName>
</protein>